<feature type="compositionally biased region" description="Polar residues" evidence="1">
    <location>
        <begin position="409"/>
        <end position="425"/>
    </location>
</feature>
<keyword evidence="3" id="KW-1185">Reference proteome</keyword>
<gene>
    <name evidence="2" type="ORF">CYNAS_LOCUS10575</name>
</gene>
<feature type="compositionally biased region" description="Basic and acidic residues" evidence="1">
    <location>
        <begin position="782"/>
        <end position="791"/>
    </location>
</feature>
<comment type="caution">
    <text evidence="2">The sequence shown here is derived from an EMBL/GenBank/DDBJ whole genome shotgun (WGS) entry which is preliminary data.</text>
</comment>
<organism evidence="2 3">
    <name type="scientific">Cylicocyclus nassatus</name>
    <name type="common">Nematode worm</name>
    <dbReference type="NCBI Taxonomy" id="53992"/>
    <lineage>
        <taxon>Eukaryota</taxon>
        <taxon>Metazoa</taxon>
        <taxon>Ecdysozoa</taxon>
        <taxon>Nematoda</taxon>
        <taxon>Chromadorea</taxon>
        <taxon>Rhabditida</taxon>
        <taxon>Rhabditina</taxon>
        <taxon>Rhabditomorpha</taxon>
        <taxon>Strongyloidea</taxon>
        <taxon>Strongylidae</taxon>
        <taxon>Cylicocyclus</taxon>
    </lineage>
</organism>
<evidence type="ECO:0000313" key="2">
    <source>
        <dbReference type="EMBL" id="CAJ0598592.1"/>
    </source>
</evidence>
<name>A0AA36GUJ2_CYLNA</name>
<dbReference type="Proteomes" id="UP001176961">
    <property type="component" value="Unassembled WGS sequence"/>
</dbReference>
<feature type="compositionally biased region" description="Basic and acidic residues" evidence="1">
    <location>
        <begin position="666"/>
        <end position="703"/>
    </location>
</feature>
<reference evidence="2" key="1">
    <citation type="submission" date="2023-07" db="EMBL/GenBank/DDBJ databases">
        <authorList>
            <consortium name="CYATHOMIX"/>
        </authorList>
    </citation>
    <scope>NUCLEOTIDE SEQUENCE</scope>
    <source>
        <strain evidence="2">N/A</strain>
    </source>
</reference>
<dbReference type="AlphaFoldDB" id="A0AA36GUJ2"/>
<feature type="compositionally biased region" description="Basic and acidic residues" evidence="1">
    <location>
        <begin position="937"/>
        <end position="952"/>
    </location>
</feature>
<feature type="compositionally biased region" description="Basic and acidic residues" evidence="1">
    <location>
        <begin position="586"/>
        <end position="606"/>
    </location>
</feature>
<proteinExistence type="predicted"/>
<feature type="compositionally biased region" description="Polar residues" evidence="1">
    <location>
        <begin position="809"/>
        <end position="822"/>
    </location>
</feature>
<dbReference type="EMBL" id="CATQJL010000223">
    <property type="protein sequence ID" value="CAJ0598592.1"/>
    <property type="molecule type" value="Genomic_DNA"/>
</dbReference>
<feature type="compositionally biased region" description="Basic and acidic residues" evidence="1">
    <location>
        <begin position="713"/>
        <end position="723"/>
    </location>
</feature>
<protein>
    <submittedName>
        <fullName evidence="2">Uncharacterized protein</fullName>
    </submittedName>
</protein>
<sequence length="1021" mass="111805">MIMVPHMRVRQWQLQITHTQPESGNTDPVLLNRDKSTPTLQDAIVRFFIRLARMAETLCGRASYRPSEFFGELADLFDKLKDSLGLELDEYLVLVKQYVKRKLTLHQLRHCVLEVLADECLYVHDRFIQVLSKGCHLDAAEKVANVQNLVPPAAVVNALLVLRCLENGWAVPDPSAGHLLSFAIKGIMADRIDCAAHVMATSISPQSQDRSFHKSKSTRKASPLNEITIADLYDSFSNCEHPVGSKTSNFLRMKCHADFFLKLESSVIEKSPQAATARTSLHPKSLPTAETSTELHFTRIPDDVCMEVLVATEVFDSIALSVVAVQEKIRTPVEEPSSRISRTRAREHASQVAPSQAVNAKAFLLKPGLEQHLEKVELPIEARPQVSGITSFSTRTKPVKRKLSGESDALSSVQQSKAMPGSTSRPSRKSAKVIPQVAGPGSVEASYSYTAEGAHVVKEPTSTRLPQVASQRVPTIVREGVSAVSKHHVSFERDMPSPPPAEPMTKFSSRSAEDLYRKVVEFSSGSKRNRAAPVAQPTTTKSRARKSEGTAATRHSPRVSTAQAIIDAWRASSFEVLPPNSFISPTKRDTSATKELFRDLPKKSSIDDSVPIGKPGLRSGKEAKTPAASTSKDVDKVDEKTKGDVSKKQSKDRKIEQNVTNLPSDSQKDRPKEPSNLQKDRPKEPGNLESRRKIVGDSKKPAAKEVTSAAKESPSKVKSEKLTSRTRSPQKIKMGLGEAGPSTAPNKGKLKPAKPSGEESRTSPSSRRRNITSESSPYSSPERMRSADQKQGKKSGKHSAGKSDKPSSHRSPTQQPKVTQPSKIPVEFSIPSIQNYKIPKLPKAQTSSEAKPVAKVGGTSPLLAESNVRVTRSAKDSVSFSSGDDSDLHDASVKDGRNMKHKKVAVKNLPQKSAHSASMSQPSSLEKLADSRYAIGKKKDGKDRARTHEESRIAPTFRSSSQSSMDDDRGHSRKSQVAKQTGRAASKEVSASKRTEKHRSGRNVSGEESSESTGERRSRRR</sequence>
<feature type="region of interest" description="Disordered" evidence="1">
    <location>
        <begin position="489"/>
        <end position="508"/>
    </location>
</feature>
<feature type="region of interest" description="Disordered" evidence="1">
    <location>
        <begin position="577"/>
        <end position="1021"/>
    </location>
</feature>
<feature type="compositionally biased region" description="Low complexity" evidence="1">
    <location>
        <begin position="913"/>
        <end position="924"/>
    </location>
</feature>
<feature type="compositionally biased region" description="Basic and acidic residues" evidence="1">
    <location>
        <begin position="886"/>
        <end position="898"/>
    </location>
</feature>
<feature type="compositionally biased region" description="Basic and acidic residues" evidence="1">
    <location>
        <begin position="632"/>
        <end position="656"/>
    </location>
</feature>
<feature type="region of interest" description="Disordered" evidence="1">
    <location>
        <begin position="524"/>
        <end position="559"/>
    </location>
</feature>
<evidence type="ECO:0000313" key="3">
    <source>
        <dbReference type="Proteomes" id="UP001176961"/>
    </source>
</evidence>
<evidence type="ECO:0000256" key="1">
    <source>
        <dbReference type="SAM" id="MobiDB-lite"/>
    </source>
</evidence>
<feature type="region of interest" description="Disordered" evidence="1">
    <location>
        <begin position="393"/>
        <end position="436"/>
    </location>
</feature>
<accession>A0AA36GUJ2</accession>